<dbReference type="InterPro" id="IPR058245">
    <property type="entry name" value="NreC/VraR/RcsB-like_REC"/>
</dbReference>
<dbReference type="AlphaFoldDB" id="D4X7B0"/>
<evidence type="ECO:0000256" key="2">
    <source>
        <dbReference type="ARBA" id="ARBA00023125"/>
    </source>
</evidence>
<dbReference type="PRINTS" id="PR00038">
    <property type="entry name" value="HTHLUXR"/>
</dbReference>
<organism evidence="6 7">
    <name type="scientific">Achromobacter piechaudii ATCC 43553</name>
    <dbReference type="NCBI Taxonomy" id="742159"/>
    <lineage>
        <taxon>Bacteria</taxon>
        <taxon>Pseudomonadati</taxon>
        <taxon>Pseudomonadota</taxon>
        <taxon>Betaproteobacteria</taxon>
        <taxon>Burkholderiales</taxon>
        <taxon>Alcaligenaceae</taxon>
        <taxon>Achromobacter</taxon>
    </lineage>
</organism>
<evidence type="ECO:0000313" key="7">
    <source>
        <dbReference type="Proteomes" id="UP000004510"/>
    </source>
</evidence>
<dbReference type="CDD" id="cd06170">
    <property type="entry name" value="LuxR_C_like"/>
    <property type="match status" value="1"/>
</dbReference>
<dbReference type="eggNOG" id="COG2197">
    <property type="taxonomic scope" value="Bacteria"/>
</dbReference>
<dbReference type="InterPro" id="IPR011006">
    <property type="entry name" value="CheY-like_superfamily"/>
</dbReference>
<dbReference type="Pfam" id="PF00196">
    <property type="entry name" value="GerE"/>
    <property type="match status" value="1"/>
</dbReference>
<dbReference type="PROSITE" id="PS50110">
    <property type="entry name" value="RESPONSE_REGULATORY"/>
    <property type="match status" value="1"/>
</dbReference>
<feature type="domain" description="HTH luxR-type" evidence="4">
    <location>
        <begin position="203"/>
        <end position="267"/>
    </location>
</feature>
<comment type="caution">
    <text evidence="6">The sequence shown here is derived from an EMBL/GenBank/DDBJ whole genome shotgun (WGS) entry which is preliminary data.</text>
</comment>
<feature type="modified residue" description="4-aspartylphosphate" evidence="3">
    <location>
        <position position="99"/>
    </location>
</feature>
<keyword evidence="1 3" id="KW-0597">Phosphoprotein</keyword>
<dbReference type="SMART" id="SM00448">
    <property type="entry name" value="REC"/>
    <property type="match status" value="1"/>
</dbReference>
<dbReference type="CDD" id="cd17535">
    <property type="entry name" value="REC_NarL-like"/>
    <property type="match status" value="1"/>
</dbReference>
<protein>
    <submittedName>
        <fullName evidence="6">Response regulator receiver domain protein</fullName>
    </submittedName>
</protein>
<evidence type="ECO:0000256" key="3">
    <source>
        <dbReference type="PROSITE-ProRule" id="PRU00169"/>
    </source>
</evidence>
<dbReference type="PANTHER" id="PTHR43214">
    <property type="entry name" value="TWO-COMPONENT RESPONSE REGULATOR"/>
    <property type="match status" value="1"/>
</dbReference>
<reference evidence="7" key="1">
    <citation type="submission" date="2010-03" db="EMBL/GenBank/DDBJ databases">
        <title>Complete sequence of Mobiluncus curtisii ATCC 43063.</title>
        <authorList>
            <person name="Muzny D."/>
            <person name="Qin X."/>
            <person name="Deng J."/>
            <person name="Jiang H."/>
            <person name="Liu Y."/>
            <person name="Qu J."/>
            <person name="Song X.-Z."/>
            <person name="Zhang L."/>
            <person name="Thornton R."/>
            <person name="Coyle M."/>
            <person name="Francisco L."/>
            <person name="Jackson L."/>
            <person name="Javaid M."/>
            <person name="Korchina V."/>
            <person name="Kovar C."/>
            <person name="Mata R."/>
            <person name="Mathew T."/>
            <person name="Ngo R."/>
            <person name="Nguyen L."/>
            <person name="Nguyen N."/>
            <person name="Okwuonu G."/>
            <person name="Ongeri F."/>
            <person name="Pham C."/>
            <person name="Simmons D."/>
            <person name="Wilczek-Boney K."/>
            <person name="Hale W."/>
            <person name="Jakkamsetti A."/>
            <person name="Pham P."/>
            <person name="Ruth R."/>
            <person name="San Lucas F."/>
            <person name="Warren J."/>
            <person name="Zhang J."/>
            <person name="Zhao Z."/>
            <person name="Zhou C."/>
            <person name="Zhu D."/>
            <person name="Lee S."/>
            <person name="Bess C."/>
            <person name="Blankenburg K."/>
            <person name="Forbes L."/>
            <person name="Fu Q."/>
            <person name="Gubbala S."/>
            <person name="Hirani K."/>
            <person name="Jayaseelan J.C."/>
            <person name="Lara F."/>
            <person name="Munidasa M."/>
            <person name="Palculict T."/>
            <person name="Patil S."/>
            <person name="Pu L.-L."/>
            <person name="Saada N."/>
            <person name="Tang L."/>
            <person name="Weissenberger G."/>
            <person name="Zhu Y."/>
            <person name="Hemphill L."/>
            <person name="Shang Y."/>
            <person name="Youmans B."/>
            <person name="Ayvaz T."/>
            <person name="Ross M."/>
            <person name="Santibanez J."/>
            <person name="Aqrawi P."/>
            <person name="Gross S."/>
            <person name="Joshi V."/>
            <person name="Fowler G."/>
            <person name="Nazareth L."/>
            <person name="Reid J."/>
            <person name="Worley K."/>
            <person name="Petrosino J."/>
            <person name="Highlander S."/>
            <person name="Gibbs R."/>
            <person name="Gibbs R."/>
        </authorList>
    </citation>
    <scope>NUCLEOTIDE SEQUENCE [LARGE SCALE GENOMIC DNA]</scope>
    <source>
        <strain evidence="7">ATCC 43553</strain>
    </source>
</reference>
<accession>D4X7B0</accession>
<dbReference type="Gene3D" id="3.40.50.2300">
    <property type="match status" value="1"/>
</dbReference>
<dbReference type="InterPro" id="IPR001789">
    <property type="entry name" value="Sig_transdc_resp-reg_receiver"/>
</dbReference>
<dbReference type="InterPro" id="IPR016032">
    <property type="entry name" value="Sig_transdc_resp-reg_C-effctor"/>
</dbReference>
<keyword evidence="2" id="KW-0238">DNA-binding</keyword>
<dbReference type="InterPro" id="IPR039420">
    <property type="entry name" value="WalR-like"/>
</dbReference>
<dbReference type="RefSeq" id="WP_006217360.1">
    <property type="nucleotide sequence ID" value="NZ_GG770409.1"/>
</dbReference>
<dbReference type="PANTHER" id="PTHR43214:SF43">
    <property type="entry name" value="TWO-COMPONENT RESPONSE REGULATOR"/>
    <property type="match status" value="1"/>
</dbReference>
<evidence type="ECO:0000259" key="4">
    <source>
        <dbReference type="PROSITE" id="PS50043"/>
    </source>
</evidence>
<dbReference type="EMBL" id="ADMS01000031">
    <property type="protein sequence ID" value="EFF77316.1"/>
    <property type="molecule type" value="Genomic_DNA"/>
</dbReference>
<dbReference type="SUPFAM" id="SSF52172">
    <property type="entry name" value="CheY-like"/>
    <property type="match status" value="1"/>
</dbReference>
<proteinExistence type="predicted"/>
<feature type="domain" description="Response regulatory" evidence="5">
    <location>
        <begin position="48"/>
        <end position="166"/>
    </location>
</feature>
<dbReference type="Proteomes" id="UP000004510">
    <property type="component" value="Unassembled WGS sequence"/>
</dbReference>
<dbReference type="SUPFAM" id="SSF46894">
    <property type="entry name" value="C-terminal effector domain of the bipartite response regulators"/>
    <property type="match status" value="1"/>
</dbReference>
<evidence type="ECO:0000256" key="1">
    <source>
        <dbReference type="ARBA" id="ARBA00022553"/>
    </source>
</evidence>
<dbReference type="PATRIC" id="fig|742159.3.peg.2216"/>
<dbReference type="GO" id="GO:0003677">
    <property type="term" value="F:DNA binding"/>
    <property type="evidence" value="ECO:0007669"/>
    <property type="project" value="UniProtKB-KW"/>
</dbReference>
<dbReference type="HOGENOM" id="CLU_000445_90_1_4"/>
<gene>
    <name evidence="6" type="primary">rcsB</name>
    <name evidence="6" type="ORF">HMPREF0004_1357</name>
</gene>
<dbReference type="InterPro" id="IPR000792">
    <property type="entry name" value="Tscrpt_reg_LuxR_C"/>
</dbReference>
<dbReference type="GO" id="GO:0006355">
    <property type="term" value="P:regulation of DNA-templated transcription"/>
    <property type="evidence" value="ECO:0007669"/>
    <property type="project" value="InterPro"/>
</dbReference>
<evidence type="ECO:0000313" key="6">
    <source>
        <dbReference type="EMBL" id="EFF77316.1"/>
    </source>
</evidence>
<dbReference type="GO" id="GO:0000160">
    <property type="term" value="P:phosphorelay signal transduction system"/>
    <property type="evidence" value="ECO:0007669"/>
    <property type="project" value="InterPro"/>
</dbReference>
<dbReference type="OrthoDB" id="9796655at2"/>
<dbReference type="Pfam" id="PF00072">
    <property type="entry name" value="Response_reg"/>
    <property type="match status" value="1"/>
</dbReference>
<dbReference type="PROSITE" id="PS50043">
    <property type="entry name" value="HTH_LUXR_2"/>
    <property type="match status" value="1"/>
</dbReference>
<dbReference type="SMART" id="SM00421">
    <property type="entry name" value="HTH_LUXR"/>
    <property type="match status" value="1"/>
</dbReference>
<sequence length="267" mass="28715">MRLNLRRTGLYAALLFVHATLALSRKRWKILALPGNSILSAFNFQPLRIAILDDHPVVRAGVAAYLSQSRDIVVIGQYESSRDMIQALASQPADVLLIDYSLGPSEIDGISLIKMLRIKFPDARILVFSALYDPATVALALRSGAHGFVGKGGREEEILLAVRKVASGGTYRDAQMAYLLSGASTEHSESPDADSTLLPAASGVLDGASLSAREREVIRCLLEGMTISDIAVKFGRSPKTISAQKGTAYRKLGVTTDNGLFKLCGLL</sequence>
<name>D4X7B0_9BURK</name>
<evidence type="ECO:0000259" key="5">
    <source>
        <dbReference type="PROSITE" id="PS50110"/>
    </source>
</evidence>